<dbReference type="InterPro" id="IPR011993">
    <property type="entry name" value="PH-like_dom_sf"/>
</dbReference>
<evidence type="ECO:0000256" key="6">
    <source>
        <dbReference type="ARBA" id="ARBA00023203"/>
    </source>
</evidence>
<evidence type="ECO:0000313" key="12">
    <source>
        <dbReference type="EMBL" id="GFR82922.1"/>
    </source>
</evidence>
<dbReference type="SMART" id="SM00295">
    <property type="entry name" value="B41"/>
    <property type="match status" value="1"/>
</dbReference>
<dbReference type="AlphaFoldDB" id="A0AAV4GBX9"/>
<dbReference type="GO" id="GO:0005737">
    <property type="term" value="C:cytoplasm"/>
    <property type="evidence" value="ECO:0007669"/>
    <property type="project" value="UniProtKB-SubCell"/>
</dbReference>
<dbReference type="CDD" id="cd11884">
    <property type="entry name" value="SH3_MYO15"/>
    <property type="match status" value="1"/>
</dbReference>
<feature type="domain" description="MyTH4" evidence="11">
    <location>
        <begin position="304"/>
        <end position="459"/>
    </location>
</feature>
<dbReference type="EMBL" id="BMAT01001296">
    <property type="protein sequence ID" value="GFR82922.1"/>
    <property type="molecule type" value="Genomic_DNA"/>
</dbReference>
<dbReference type="InterPro" id="IPR001452">
    <property type="entry name" value="SH3_domain"/>
</dbReference>
<dbReference type="SUPFAM" id="SSF50729">
    <property type="entry name" value="PH domain-like"/>
    <property type="match status" value="1"/>
</dbReference>
<dbReference type="InterPro" id="IPR051567">
    <property type="entry name" value="Unconventional_Myosin_ATPase"/>
</dbReference>
<comment type="similarity">
    <text evidence="2">Belongs to the TRAFAC class myosin-kinesin ATPase superfamily. Myosin family.</text>
</comment>
<dbReference type="GO" id="GO:0005856">
    <property type="term" value="C:cytoskeleton"/>
    <property type="evidence" value="ECO:0007669"/>
    <property type="project" value="InterPro"/>
</dbReference>
<evidence type="ECO:0000256" key="2">
    <source>
        <dbReference type="ARBA" id="ARBA00008314"/>
    </source>
</evidence>
<evidence type="ECO:0000256" key="4">
    <source>
        <dbReference type="ARBA" id="ARBA00022490"/>
    </source>
</evidence>
<feature type="domain" description="FERM" evidence="10">
    <location>
        <begin position="465"/>
        <end position="768"/>
    </location>
</feature>
<proteinExistence type="inferred from homology"/>
<dbReference type="InterPro" id="IPR036028">
    <property type="entry name" value="SH3-like_dom_sf"/>
</dbReference>
<evidence type="ECO:0000259" key="9">
    <source>
        <dbReference type="PROSITE" id="PS50002"/>
    </source>
</evidence>
<keyword evidence="13" id="KW-1185">Reference proteome</keyword>
<dbReference type="InterPro" id="IPR019749">
    <property type="entry name" value="Band_41_domain"/>
</dbReference>
<dbReference type="InterPro" id="IPR000299">
    <property type="entry name" value="FERM_domain"/>
</dbReference>
<comment type="subcellular location">
    <subcellularLocation>
        <location evidence="1">Cytoplasm</location>
    </subcellularLocation>
</comment>
<evidence type="ECO:0000256" key="8">
    <source>
        <dbReference type="SAM" id="MobiDB-lite"/>
    </source>
</evidence>
<protein>
    <submittedName>
        <fullName evidence="12">Myosin-XV</fullName>
    </submittedName>
</protein>
<dbReference type="SUPFAM" id="SSF50044">
    <property type="entry name" value="SH3-domain"/>
    <property type="match status" value="1"/>
</dbReference>
<dbReference type="PROSITE" id="PS50002">
    <property type="entry name" value="SH3"/>
    <property type="match status" value="1"/>
</dbReference>
<dbReference type="SMART" id="SM00139">
    <property type="entry name" value="MyTH4"/>
    <property type="match status" value="1"/>
</dbReference>
<feature type="domain" description="SH3" evidence="9">
    <location>
        <begin position="126"/>
        <end position="188"/>
    </location>
</feature>
<organism evidence="12 13">
    <name type="scientific">Elysia marginata</name>
    <dbReference type="NCBI Taxonomy" id="1093978"/>
    <lineage>
        <taxon>Eukaryota</taxon>
        <taxon>Metazoa</taxon>
        <taxon>Spiralia</taxon>
        <taxon>Lophotrochozoa</taxon>
        <taxon>Mollusca</taxon>
        <taxon>Gastropoda</taxon>
        <taxon>Heterobranchia</taxon>
        <taxon>Euthyneura</taxon>
        <taxon>Panpulmonata</taxon>
        <taxon>Sacoglossa</taxon>
        <taxon>Placobranchoidea</taxon>
        <taxon>Plakobranchidae</taxon>
        <taxon>Elysia</taxon>
    </lineage>
</organism>
<evidence type="ECO:0000256" key="1">
    <source>
        <dbReference type="ARBA" id="ARBA00004496"/>
    </source>
</evidence>
<evidence type="ECO:0000256" key="7">
    <source>
        <dbReference type="PROSITE-ProRule" id="PRU00192"/>
    </source>
</evidence>
<dbReference type="CDD" id="cd14473">
    <property type="entry name" value="FERM_B-lobe"/>
    <property type="match status" value="1"/>
</dbReference>
<dbReference type="SMART" id="SM00326">
    <property type="entry name" value="SH3"/>
    <property type="match status" value="1"/>
</dbReference>
<gene>
    <name evidence="12" type="ORF">ElyMa_000638100</name>
</gene>
<dbReference type="Gene3D" id="1.25.40.530">
    <property type="entry name" value="MyTH4 domain"/>
    <property type="match status" value="1"/>
</dbReference>
<dbReference type="PROSITE" id="PS50057">
    <property type="entry name" value="FERM_3"/>
    <property type="match status" value="1"/>
</dbReference>
<dbReference type="Pfam" id="PF14604">
    <property type="entry name" value="SH3_9"/>
    <property type="match status" value="1"/>
</dbReference>
<feature type="region of interest" description="Disordered" evidence="8">
    <location>
        <begin position="210"/>
        <end position="232"/>
    </location>
</feature>
<keyword evidence="3 7" id="KW-0728">SH3 domain</keyword>
<evidence type="ECO:0000256" key="3">
    <source>
        <dbReference type="ARBA" id="ARBA00022443"/>
    </source>
</evidence>
<evidence type="ECO:0000256" key="5">
    <source>
        <dbReference type="ARBA" id="ARBA00022737"/>
    </source>
</evidence>
<keyword evidence="6" id="KW-0009">Actin-binding</keyword>
<dbReference type="Gene3D" id="2.30.29.30">
    <property type="entry name" value="Pleckstrin-homology domain (PH domain)/Phosphotyrosine-binding domain (PTB)"/>
    <property type="match status" value="2"/>
</dbReference>
<feature type="compositionally biased region" description="Basic and acidic residues" evidence="8">
    <location>
        <begin position="216"/>
        <end position="225"/>
    </location>
</feature>
<feature type="non-terminal residue" evidence="12">
    <location>
        <position position="1"/>
    </location>
</feature>
<dbReference type="Pfam" id="PF00784">
    <property type="entry name" value="MyTH4"/>
    <property type="match status" value="1"/>
</dbReference>
<reference evidence="12 13" key="1">
    <citation type="journal article" date="2021" name="Elife">
        <title>Chloroplast acquisition without the gene transfer in kleptoplastic sea slugs, Plakobranchus ocellatus.</title>
        <authorList>
            <person name="Maeda T."/>
            <person name="Takahashi S."/>
            <person name="Yoshida T."/>
            <person name="Shimamura S."/>
            <person name="Takaki Y."/>
            <person name="Nagai Y."/>
            <person name="Toyoda A."/>
            <person name="Suzuki Y."/>
            <person name="Arimoto A."/>
            <person name="Ishii H."/>
            <person name="Satoh N."/>
            <person name="Nishiyama T."/>
            <person name="Hasebe M."/>
            <person name="Maruyama T."/>
            <person name="Minagawa J."/>
            <person name="Obokata J."/>
            <person name="Shigenobu S."/>
        </authorList>
    </citation>
    <scope>NUCLEOTIDE SEQUENCE [LARGE SCALE GENOMIC DNA]</scope>
</reference>
<dbReference type="PANTHER" id="PTHR22692:SF26">
    <property type="entry name" value="SH3 DOMAIN-CONTAINING PROTEIN"/>
    <property type="match status" value="1"/>
</dbReference>
<keyword evidence="5" id="KW-0677">Repeat</keyword>
<dbReference type="InterPro" id="IPR019748">
    <property type="entry name" value="FERM_central"/>
</dbReference>
<name>A0AAV4GBX9_9GAST</name>
<dbReference type="PROSITE" id="PS51016">
    <property type="entry name" value="MYTH4"/>
    <property type="match status" value="1"/>
</dbReference>
<dbReference type="InterPro" id="IPR035963">
    <property type="entry name" value="FERM_2"/>
</dbReference>
<sequence length="768" mass="88611">GYGVNQTNFLTRDIKPQVKKVIVDTAKEWPTYFCRLFPIAATGQYSGARYLGVSHTGLRLVTRDRTLVDDYLSVLEDIKFEDVIDAVMPNSSTLQLNLRTKSIIFHTTRAPQLKDMIDRFCQESEKGNQYVVAIKDYITRESTLLSFKRGDIIKLMDPEMDLESGWLYGSLNGIVGLFPAECVRRLARHEVDQTSGPRPVLYKNGQENGQALNSARDSHGPDNHSETSQGTAVADGKFSMMEYAMLHFRESLEKYEMLRTDDGSIRGTVKMIEHAKMQNMRNPEQSRRANQDWSWKEQADLIKWTRSPIQASLLKLNSPELNKVALECFIAIMRFMGDYPMGTNMSEFDCAKKILKSCYKYPQLRDEVFCQLCKQTTNNRSMSHKSKIRGWRLFAIVAAYFDCSDVLRPFLFKYLETTATDVQRTYNNAAALCLHNLRKTFKYGGRKEVPLKEEIVALADGRNCKRFPFFYSGADTHGGMLQVKSCTVVQDAIEDVCQGLNITDNVEMEEYTFFVRTDDGAFTKLNREDYILDLTAFYVRHGIHYNLIFQRTVWYFPLRHMDNEIFVEMMYHQCVLDYIEGFLVIMPNGKLPRDTAAEVGYLGAVLHKANEMIGTPTMKDLEVLIPRTVRNAKDSRPQHWLNMVHENLPATARMTSLDARKQFVDHLRNWRLFGSTFFLLKGIPNVANESLLAVNHEGITFLRRDTHETFLQHPFSEILSTRRYRDDSNANFLDMKLGNLMVQQILRIETDQLLFSKLKACRLPLWRP</sequence>
<dbReference type="InterPro" id="IPR038185">
    <property type="entry name" value="MyTH4_dom_sf"/>
</dbReference>
<accession>A0AAV4GBX9</accession>
<dbReference type="SUPFAM" id="SSF47031">
    <property type="entry name" value="Second domain of FERM"/>
    <property type="match status" value="1"/>
</dbReference>
<dbReference type="Gene3D" id="2.30.30.40">
    <property type="entry name" value="SH3 Domains"/>
    <property type="match status" value="1"/>
</dbReference>
<evidence type="ECO:0000313" key="13">
    <source>
        <dbReference type="Proteomes" id="UP000762676"/>
    </source>
</evidence>
<dbReference type="InterPro" id="IPR000857">
    <property type="entry name" value="MyTH4_dom"/>
</dbReference>
<comment type="caution">
    <text evidence="12">The sequence shown here is derived from an EMBL/GenBank/DDBJ whole genome shotgun (WGS) entry which is preliminary data.</text>
</comment>
<keyword evidence="4" id="KW-0963">Cytoplasm</keyword>
<evidence type="ECO:0000259" key="10">
    <source>
        <dbReference type="PROSITE" id="PS50057"/>
    </source>
</evidence>
<dbReference type="GO" id="GO:0003779">
    <property type="term" value="F:actin binding"/>
    <property type="evidence" value="ECO:0007669"/>
    <property type="project" value="UniProtKB-KW"/>
</dbReference>
<evidence type="ECO:0000259" key="11">
    <source>
        <dbReference type="PROSITE" id="PS51016"/>
    </source>
</evidence>
<dbReference type="PANTHER" id="PTHR22692">
    <property type="entry name" value="MYOSIN VII, XV"/>
    <property type="match status" value="1"/>
</dbReference>
<dbReference type="Proteomes" id="UP000762676">
    <property type="component" value="Unassembled WGS sequence"/>
</dbReference>